<name>A0A0U3EA57_9CREN</name>
<accession>A0A0U3EA57</accession>
<keyword evidence="2" id="KW-1185">Reference proteome</keyword>
<dbReference type="AlphaFoldDB" id="A0A0U3EA57"/>
<dbReference type="InterPro" id="IPR036439">
    <property type="entry name" value="Dockerin_dom_sf"/>
</dbReference>
<dbReference type="STRING" id="940295.EYM_01225"/>
<reference evidence="1 2" key="1">
    <citation type="submission" date="2013-11" db="EMBL/GenBank/DDBJ databases">
        <title>Comparative genomics of Ignicoccus.</title>
        <authorList>
            <person name="Podar M."/>
        </authorList>
    </citation>
    <scope>NUCLEOTIDE SEQUENCE [LARGE SCALE GENOMIC DNA]</scope>
    <source>
        <strain evidence="1 2">DSM 13165</strain>
    </source>
</reference>
<gene>
    <name evidence="1" type="ORF">EYM_01225</name>
</gene>
<evidence type="ECO:0000313" key="1">
    <source>
        <dbReference type="EMBL" id="ALU12190.1"/>
    </source>
</evidence>
<dbReference type="EMBL" id="CP006867">
    <property type="protein sequence ID" value="ALU12190.1"/>
    <property type="molecule type" value="Genomic_DNA"/>
</dbReference>
<organism evidence="1 2">
    <name type="scientific">Ignicoccus islandicus DSM 13165</name>
    <dbReference type="NCBI Taxonomy" id="940295"/>
    <lineage>
        <taxon>Archaea</taxon>
        <taxon>Thermoproteota</taxon>
        <taxon>Thermoprotei</taxon>
        <taxon>Desulfurococcales</taxon>
        <taxon>Desulfurococcaceae</taxon>
        <taxon>Ignicoccus</taxon>
    </lineage>
</organism>
<dbReference type="Gene3D" id="1.10.1330.10">
    <property type="entry name" value="Dockerin domain"/>
    <property type="match status" value="1"/>
</dbReference>
<evidence type="ECO:0000313" key="2">
    <source>
        <dbReference type="Proteomes" id="UP000060778"/>
    </source>
</evidence>
<dbReference type="GO" id="GO:0000272">
    <property type="term" value="P:polysaccharide catabolic process"/>
    <property type="evidence" value="ECO:0007669"/>
    <property type="project" value="InterPro"/>
</dbReference>
<evidence type="ECO:0008006" key="3">
    <source>
        <dbReference type="Google" id="ProtNLM"/>
    </source>
</evidence>
<sequence>MNPVRAIGSYGFTFYGNGLLQIESLTFQEKLFSKIYLMTPLDQCLTQPTCNFQVQGLLNSTLPSGSVWEFLRVRFKVLTTVPPTYSILKNYLGPVADKLFIMCTLKPDFGAAVNTIKGTIGQFLNYGMKTFYFFSIAPYGVQLKPGDTIELVYFMSTSPTDVSLLGRRALFNNCPWGGLYLQPLPTVYNFGGVDLLQLAWGWVLPNFIKPVSYWDYPKNVYVTVNVNAQMNYPTQGTWSAQRGPSGLISVPPLQATVAVASYPQAVPNLKLPAAFVAAVMQSFEVGFERKCPGDVDLDGKYTMKDFELVGCMTGVIKNQEYCNALLSSIPPILMNLFSVTGDFTQDGTVNQMDALALLQMVGKECPYGDYAKYLYGK</sequence>
<protein>
    <recommendedName>
        <fullName evidence="3">Dockerin domain-containing protein</fullName>
    </recommendedName>
</protein>
<dbReference type="Proteomes" id="UP000060778">
    <property type="component" value="Chromosome"/>
</dbReference>
<proteinExistence type="predicted"/>
<dbReference type="KEGG" id="iis:EYM_01225"/>